<proteinExistence type="predicted"/>
<name>A0A0M2UWC2_9BACT</name>
<dbReference type="EMBL" id="LAQJ01000206">
    <property type="protein sequence ID" value="KKO19266.1"/>
    <property type="molecule type" value="Genomic_DNA"/>
</dbReference>
<reference evidence="1 2" key="1">
    <citation type="journal article" date="2013" name="BMC Microbiol.">
        <title>Identification of the type II cytochrome c maturation pathway in anammox bacteria by comparative genomics.</title>
        <authorList>
            <person name="Ferousi C."/>
            <person name="Speth D.R."/>
            <person name="Reimann J."/>
            <person name="Op den Camp H.J."/>
            <person name="Allen J.W."/>
            <person name="Keltjens J.T."/>
            <person name="Jetten M.S."/>
        </authorList>
    </citation>
    <scope>NUCLEOTIDE SEQUENCE [LARGE SCALE GENOMIC DNA]</scope>
    <source>
        <strain evidence="1">RU1</strain>
    </source>
</reference>
<dbReference type="AlphaFoldDB" id="A0A0M2UWC2"/>
<sequence length="81" mass="9022">MRKGNSGELPFSFYEDSLIVMKALVFTGEVPAKNTKPTGYFQTVKQSPEKQRAKMLAQALNDSRLNLLIGADKIAVNRGEY</sequence>
<evidence type="ECO:0000313" key="2">
    <source>
        <dbReference type="Proteomes" id="UP000034954"/>
    </source>
</evidence>
<comment type="caution">
    <text evidence="1">The sequence shown here is derived from an EMBL/GenBank/DDBJ whole genome shotgun (WGS) entry which is preliminary data.</text>
</comment>
<organism evidence="1 2">
    <name type="scientific">Candidatus Brocadia fulgida</name>
    <dbReference type="NCBI Taxonomy" id="380242"/>
    <lineage>
        <taxon>Bacteria</taxon>
        <taxon>Pseudomonadati</taxon>
        <taxon>Planctomycetota</taxon>
        <taxon>Candidatus Brocadiia</taxon>
        <taxon>Candidatus Brocadiales</taxon>
        <taxon>Candidatus Brocadiaceae</taxon>
        <taxon>Candidatus Brocadia</taxon>
    </lineage>
</organism>
<evidence type="ECO:0000313" key="1">
    <source>
        <dbReference type="EMBL" id="KKO19266.1"/>
    </source>
</evidence>
<keyword evidence="2" id="KW-1185">Reference proteome</keyword>
<protein>
    <submittedName>
        <fullName evidence="1">Uncharacterized protein</fullName>
    </submittedName>
</protein>
<gene>
    <name evidence="1" type="ORF">BROFUL_02022</name>
</gene>
<accession>A0A0M2UWC2</accession>
<dbReference type="Proteomes" id="UP000034954">
    <property type="component" value="Unassembled WGS sequence"/>
</dbReference>